<dbReference type="PANTHER" id="PTHR43077:SF10">
    <property type="entry name" value="TRANSPORT PERMEASE PROTEIN"/>
    <property type="match status" value="1"/>
</dbReference>
<keyword evidence="4 6" id="KW-0472">Membrane</keyword>
<keyword evidence="9" id="KW-1185">Reference proteome</keyword>
<dbReference type="Gene3D" id="3.40.1710.10">
    <property type="entry name" value="abc type-2 transporter like domain"/>
    <property type="match status" value="1"/>
</dbReference>
<dbReference type="InterPro" id="IPR017500">
    <property type="entry name" value="Phage_infect_YhgE_N"/>
</dbReference>
<proteinExistence type="predicted"/>
<dbReference type="InterPro" id="IPR013525">
    <property type="entry name" value="ABC2_TM"/>
</dbReference>
<comment type="subcellular location">
    <subcellularLocation>
        <location evidence="1">Membrane</location>
        <topology evidence="1">Multi-pass membrane protein</topology>
    </subcellularLocation>
</comment>
<feature type="transmembrane region" description="Helical" evidence="6">
    <location>
        <begin position="800"/>
        <end position="823"/>
    </location>
</feature>
<protein>
    <submittedName>
        <fullName evidence="8">YhgE/Pip domain-containing protein</fullName>
    </submittedName>
</protein>
<feature type="transmembrane region" description="Helical" evidence="6">
    <location>
        <begin position="633"/>
        <end position="652"/>
    </location>
</feature>
<feature type="transmembrane region" description="Helical" evidence="6">
    <location>
        <begin position="770"/>
        <end position="794"/>
    </location>
</feature>
<organism evidence="8 9">
    <name type="scientific">Alloscardovia venturai</name>
    <dbReference type="NCBI Taxonomy" id="1769421"/>
    <lineage>
        <taxon>Bacteria</taxon>
        <taxon>Bacillati</taxon>
        <taxon>Actinomycetota</taxon>
        <taxon>Actinomycetes</taxon>
        <taxon>Bifidobacteriales</taxon>
        <taxon>Bifidobacteriaceae</taxon>
        <taxon>Alloscardovia</taxon>
    </lineage>
</organism>
<dbReference type="NCBIfam" id="TIGR03062">
    <property type="entry name" value="pip_yhgE_Cterm"/>
    <property type="match status" value="1"/>
</dbReference>
<feature type="transmembrane region" description="Helical" evidence="6">
    <location>
        <begin position="571"/>
        <end position="597"/>
    </location>
</feature>
<accession>A0ABW2Y5J5</accession>
<name>A0ABW2Y5J5_9BIFI</name>
<feature type="transmembrane region" description="Helical" evidence="6">
    <location>
        <begin position="691"/>
        <end position="712"/>
    </location>
</feature>
<keyword evidence="2 6" id="KW-0812">Transmembrane</keyword>
<feature type="transmembrane region" description="Helical" evidence="6">
    <location>
        <begin position="12"/>
        <end position="35"/>
    </location>
</feature>
<evidence type="ECO:0000256" key="2">
    <source>
        <dbReference type="ARBA" id="ARBA00022692"/>
    </source>
</evidence>
<dbReference type="PANTHER" id="PTHR43077">
    <property type="entry name" value="TRANSPORT PERMEASE YVFS-RELATED"/>
    <property type="match status" value="1"/>
</dbReference>
<keyword evidence="3 6" id="KW-1133">Transmembrane helix</keyword>
<evidence type="ECO:0000256" key="1">
    <source>
        <dbReference type="ARBA" id="ARBA00004141"/>
    </source>
</evidence>
<evidence type="ECO:0000256" key="3">
    <source>
        <dbReference type="ARBA" id="ARBA00022989"/>
    </source>
</evidence>
<reference evidence="9" key="1">
    <citation type="journal article" date="2019" name="Int. J. Syst. Evol. Microbiol.">
        <title>The Global Catalogue of Microorganisms (GCM) 10K type strain sequencing project: providing services to taxonomists for standard genome sequencing and annotation.</title>
        <authorList>
            <consortium name="The Broad Institute Genomics Platform"/>
            <consortium name="The Broad Institute Genome Sequencing Center for Infectious Disease"/>
            <person name="Wu L."/>
            <person name="Ma J."/>
        </authorList>
    </citation>
    <scope>NUCLEOTIDE SEQUENCE [LARGE SCALE GENOMIC DNA]</scope>
    <source>
        <strain evidence="9">CCM 8604</strain>
    </source>
</reference>
<evidence type="ECO:0000256" key="5">
    <source>
        <dbReference type="SAM" id="Coils"/>
    </source>
</evidence>
<keyword evidence="5" id="KW-0175">Coiled coil</keyword>
<evidence type="ECO:0000256" key="4">
    <source>
        <dbReference type="ARBA" id="ARBA00023136"/>
    </source>
</evidence>
<dbReference type="Proteomes" id="UP001597036">
    <property type="component" value="Unassembled WGS sequence"/>
</dbReference>
<feature type="transmembrane region" description="Helical" evidence="6">
    <location>
        <begin position="603"/>
        <end position="624"/>
    </location>
</feature>
<dbReference type="InterPro" id="IPR051328">
    <property type="entry name" value="T7SS_ABC-Transporter"/>
</dbReference>
<feature type="coiled-coil region" evidence="5">
    <location>
        <begin position="197"/>
        <end position="231"/>
    </location>
</feature>
<gene>
    <name evidence="8" type="ORF">ACFQY8_02495</name>
</gene>
<evidence type="ECO:0000256" key="6">
    <source>
        <dbReference type="SAM" id="Phobius"/>
    </source>
</evidence>
<sequence length="866" mass="93609">MWRVFKSDALRIAVNPVAMIVTIAIMILPSAYAWLNIISNWDPYANTSSLSIAVANLDRGGSSDITGPVNVGKQLTKKLETNHQLGWKFVSSRQKAIDGVKSGKYYASIVVSNDFSQKLIDMVVKGSDQPELEYYVNEKLNAVAPKITDTGAATLDQQINATFVGVVTKTVSEKLNVSTEQAKKLVEGAHADAIVKVDNAIDNVTQMKGKLESARSQLSSAARTIDDAQSALSATQNVVNSAASTANRASRTARTAAGAAQKFNSSAAHTLSDSSAQMSLLGVEVGQAGTDISRNLGNVSNDVANVSGLLSGINARHDSTISQLQGALDSTGLHAGDALYDNLNRQIQTLQAVNDKQRTATDTFNSRTQSQLATAQSNAASLSSALGSASGSSSNALSSASSALSGPLGNATTSTLNSAATLSQAASTSLTQLGTSLAQSQTVLGQLKSLLNSSVDTMKTTESTLDSLISQLNSVRTDMAVLDSSQLVEALRGTNINATALGDFMQSPVELEQKRVYPVANYGSSVAPFFTNIAMWVGGFVLIAVMKIEVDRKRAGGAHEKGRIRDREAYLGRWLLFVIMGAFQGLIVTVGDIIIGIQMKHPLAFVVAGIIINMVYVSLIYALAATFKHIGKALAVILVIMQVPGSSGTYPIEIMPPFFRALEPWLPFTYGINAMRETIGGYYDGYYAKNLGFMALIFAFAMVLGLVVRPYLLNLNALFDRRLAETDLLVGERAQEDHSRFRLSSVMQSFMRHDEFGRDIRRRAARFAALYPRMVAWGIAAIVVVPLVFLVLLFTVEAKLVFLMLWLISVVIIDFYLITLEYLREVYARELGMSELSESALRAQVLERLARRWNREQSDGEEDTHE</sequence>
<feature type="transmembrane region" description="Helical" evidence="6">
    <location>
        <begin position="529"/>
        <end position="550"/>
    </location>
</feature>
<comment type="caution">
    <text evidence="8">The sequence shown here is derived from an EMBL/GenBank/DDBJ whole genome shotgun (WGS) entry which is preliminary data.</text>
</comment>
<evidence type="ECO:0000313" key="9">
    <source>
        <dbReference type="Proteomes" id="UP001597036"/>
    </source>
</evidence>
<dbReference type="InterPro" id="IPR017501">
    <property type="entry name" value="Phage_infect_YhgE_C"/>
</dbReference>
<feature type="domain" description="ABC-2 type transporter transmembrane" evidence="7">
    <location>
        <begin position="22"/>
        <end position="174"/>
    </location>
</feature>
<dbReference type="NCBIfam" id="TIGR03061">
    <property type="entry name" value="pip_yhgE_Nterm"/>
    <property type="match status" value="1"/>
</dbReference>
<dbReference type="Pfam" id="PF12698">
    <property type="entry name" value="ABC2_membrane_3"/>
    <property type="match status" value="2"/>
</dbReference>
<dbReference type="RefSeq" id="WP_377938262.1">
    <property type="nucleotide sequence ID" value="NZ_JBHTHQ010000012.1"/>
</dbReference>
<evidence type="ECO:0000313" key="8">
    <source>
        <dbReference type="EMBL" id="MFD0704620.1"/>
    </source>
</evidence>
<evidence type="ECO:0000259" key="7">
    <source>
        <dbReference type="Pfam" id="PF12698"/>
    </source>
</evidence>
<dbReference type="EMBL" id="JBHTHQ010000012">
    <property type="protein sequence ID" value="MFD0704620.1"/>
    <property type="molecule type" value="Genomic_DNA"/>
</dbReference>
<feature type="domain" description="ABC-2 type transporter transmembrane" evidence="7">
    <location>
        <begin position="452"/>
        <end position="706"/>
    </location>
</feature>